<feature type="non-terminal residue" evidence="1">
    <location>
        <position position="55"/>
    </location>
</feature>
<dbReference type="Proteomes" id="UP000789920">
    <property type="component" value="Unassembled WGS sequence"/>
</dbReference>
<feature type="non-terminal residue" evidence="1">
    <location>
        <position position="1"/>
    </location>
</feature>
<name>A0ACA9S1R1_9GLOM</name>
<dbReference type="EMBL" id="CAJVQC010083702">
    <property type="protein sequence ID" value="CAG8820481.1"/>
    <property type="molecule type" value="Genomic_DNA"/>
</dbReference>
<sequence>SGKSSVGKLLAERLNYQFIDSGLFYHYIALNFSDLEKIRIILWLLNQQEENILTQ</sequence>
<reference evidence="1" key="1">
    <citation type="submission" date="2021-06" db="EMBL/GenBank/DDBJ databases">
        <authorList>
            <person name="Kallberg Y."/>
            <person name="Tangrot J."/>
            <person name="Rosling A."/>
        </authorList>
    </citation>
    <scope>NUCLEOTIDE SEQUENCE</scope>
    <source>
        <strain evidence="1">MA461A</strain>
    </source>
</reference>
<protein>
    <submittedName>
        <fullName evidence="1">34447_t:CDS:1</fullName>
    </submittedName>
</protein>
<evidence type="ECO:0000313" key="1">
    <source>
        <dbReference type="EMBL" id="CAG8820481.1"/>
    </source>
</evidence>
<keyword evidence="2" id="KW-1185">Reference proteome</keyword>
<gene>
    <name evidence="1" type="ORF">RPERSI_LOCUS25366</name>
</gene>
<organism evidence="1 2">
    <name type="scientific">Racocetra persica</name>
    <dbReference type="NCBI Taxonomy" id="160502"/>
    <lineage>
        <taxon>Eukaryota</taxon>
        <taxon>Fungi</taxon>
        <taxon>Fungi incertae sedis</taxon>
        <taxon>Mucoromycota</taxon>
        <taxon>Glomeromycotina</taxon>
        <taxon>Glomeromycetes</taxon>
        <taxon>Diversisporales</taxon>
        <taxon>Gigasporaceae</taxon>
        <taxon>Racocetra</taxon>
    </lineage>
</organism>
<proteinExistence type="predicted"/>
<comment type="caution">
    <text evidence="1">The sequence shown here is derived from an EMBL/GenBank/DDBJ whole genome shotgun (WGS) entry which is preliminary data.</text>
</comment>
<evidence type="ECO:0000313" key="2">
    <source>
        <dbReference type="Proteomes" id="UP000789920"/>
    </source>
</evidence>
<accession>A0ACA9S1R1</accession>